<dbReference type="Proteomes" id="UP001597169">
    <property type="component" value="Unassembled WGS sequence"/>
</dbReference>
<evidence type="ECO:0008006" key="3">
    <source>
        <dbReference type="Google" id="ProtNLM"/>
    </source>
</evidence>
<dbReference type="EMBL" id="JBHTKX010000001">
    <property type="protein sequence ID" value="MFD1127350.1"/>
    <property type="molecule type" value="Genomic_DNA"/>
</dbReference>
<organism evidence="1 2">
    <name type="scientific">Paenibacillus provencensis</name>
    <dbReference type="NCBI Taxonomy" id="441151"/>
    <lineage>
        <taxon>Bacteria</taxon>
        <taxon>Bacillati</taxon>
        <taxon>Bacillota</taxon>
        <taxon>Bacilli</taxon>
        <taxon>Bacillales</taxon>
        <taxon>Paenibacillaceae</taxon>
        <taxon>Paenibacillus</taxon>
    </lineage>
</organism>
<gene>
    <name evidence="1" type="ORF">ACFQ3J_04065</name>
</gene>
<dbReference type="RefSeq" id="WP_251581291.1">
    <property type="nucleotide sequence ID" value="NZ_JBHTKX010000001.1"/>
</dbReference>
<proteinExistence type="predicted"/>
<protein>
    <recommendedName>
        <fullName evidence="3">Methyl-accepting chemotaxis protein</fullName>
    </recommendedName>
</protein>
<sequence length="210" mass="24378">MKYFWKKQTSKLIIGLLSILLVSSAALNISLLDYKEAQTETNERLWNEAVSKGFSLPLEDIAYLTEKLKTGDLVETDQVVNRLDQAARNLEQGGRSLSQMEPFFRQQDSASTRVMANLLQDYHQYVESDILQPLESANHLSHKSHQLLLKDLDRLQEDLVYLKNVMSKQSITKDKPTDIQKSWKQAIQKVIEQNPDHAFHQRMSEKYDWI</sequence>
<evidence type="ECO:0000313" key="1">
    <source>
        <dbReference type="EMBL" id="MFD1127350.1"/>
    </source>
</evidence>
<reference evidence="2" key="1">
    <citation type="journal article" date="2019" name="Int. J. Syst. Evol. Microbiol.">
        <title>The Global Catalogue of Microorganisms (GCM) 10K type strain sequencing project: providing services to taxonomists for standard genome sequencing and annotation.</title>
        <authorList>
            <consortium name="The Broad Institute Genomics Platform"/>
            <consortium name="The Broad Institute Genome Sequencing Center for Infectious Disease"/>
            <person name="Wu L."/>
            <person name="Ma J."/>
        </authorList>
    </citation>
    <scope>NUCLEOTIDE SEQUENCE [LARGE SCALE GENOMIC DNA]</scope>
    <source>
        <strain evidence="2">CCUG 53519</strain>
    </source>
</reference>
<comment type="caution">
    <text evidence="1">The sequence shown here is derived from an EMBL/GenBank/DDBJ whole genome shotgun (WGS) entry which is preliminary data.</text>
</comment>
<keyword evidence="2" id="KW-1185">Reference proteome</keyword>
<evidence type="ECO:0000313" key="2">
    <source>
        <dbReference type="Proteomes" id="UP001597169"/>
    </source>
</evidence>
<accession>A0ABW3PZM4</accession>
<name>A0ABW3PZM4_9BACL</name>